<dbReference type="Pfam" id="PF13909">
    <property type="entry name" value="zf-H2C2_5"/>
    <property type="match status" value="1"/>
</dbReference>
<evidence type="ECO:0000256" key="4">
    <source>
        <dbReference type="ARBA" id="ARBA00022771"/>
    </source>
</evidence>
<dbReference type="SMART" id="SM00355">
    <property type="entry name" value="ZnF_C2H2"/>
    <property type="match status" value="3"/>
</dbReference>
<evidence type="ECO:0000256" key="8">
    <source>
        <dbReference type="PROSITE-ProRule" id="PRU00042"/>
    </source>
</evidence>
<evidence type="ECO:0000256" key="3">
    <source>
        <dbReference type="ARBA" id="ARBA00022737"/>
    </source>
</evidence>
<dbReference type="PANTHER" id="PTHR24404">
    <property type="entry name" value="ZINC FINGER PROTEIN"/>
    <property type="match status" value="1"/>
</dbReference>
<dbReference type="GO" id="GO:0000978">
    <property type="term" value="F:RNA polymerase II cis-regulatory region sequence-specific DNA binding"/>
    <property type="evidence" value="ECO:0007669"/>
    <property type="project" value="TreeGrafter"/>
</dbReference>
<dbReference type="GO" id="GO:0008270">
    <property type="term" value="F:zinc ion binding"/>
    <property type="evidence" value="ECO:0007669"/>
    <property type="project" value="UniProtKB-KW"/>
</dbReference>
<dbReference type="EMBL" id="JAPWTK010000019">
    <property type="protein sequence ID" value="KAJ8958186.1"/>
    <property type="molecule type" value="Genomic_DNA"/>
</dbReference>
<keyword evidence="7" id="KW-0539">Nucleus</keyword>
<dbReference type="PROSITE" id="PS50157">
    <property type="entry name" value="ZINC_FINGER_C2H2_2"/>
    <property type="match status" value="1"/>
</dbReference>
<proteinExistence type="predicted"/>
<evidence type="ECO:0000256" key="1">
    <source>
        <dbReference type="ARBA" id="ARBA00004123"/>
    </source>
</evidence>
<name>A0AAV8Z2S9_9CUCU</name>
<dbReference type="GO" id="GO:0003700">
    <property type="term" value="F:DNA-binding transcription factor activity"/>
    <property type="evidence" value="ECO:0007669"/>
    <property type="project" value="TreeGrafter"/>
</dbReference>
<comment type="subcellular location">
    <subcellularLocation>
        <location evidence="1">Nucleus</location>
    </subcellularLocation>
</comment>
<dbReference type="Pfam" id="PF00096">
    <property type="entry name" value="zf-C2H2"/>
    <property type="match status" value="1"/>
</dbReference>
<dbReference type="GO" id="GO:0006357">
    <property type="term" value="P:regulation of transcription by RNA polymerase II"/>
    <property type="evidence" value="ECO:0007669"/>
    <property type="project" value="TreeGrafter"/>
</dbReference>
<evidence type="ECO:0000256" key="7">
    <source>
        <dbReference type="ARBA" id="ARBA00023242"/>
    </source>
</evidence>
<comment type="caution">
    <text evidence="10">The sequence shown here is derived from an EMBL/GenBank/DDBJ whole genome shotgun (WGS) entry which is preliminary data.</text>
</comment>
<dbReference type="InterPro" id="IPR036236">
    <property type="entry name" value="Znf_C2H2_sf"/>
</dbReference>
<dbReference type="Gene3D" id="3.30.160.60">
    <property type="entry name" value="Classic Zinc Finger"/>
    <property type="match status" value="1"/>
</dbReference>
<reference evidence="10" key="1">
    <citation type="journal article" date="2023" name="Insect Mol. Biol.">
        <title>Genome sequencing provides insights into the evolution of gene families encoding plant cell wall-degrading enzymes in longhorned beetles.</title>
        <authorList>
            <person name="Shin N.R."/>
            <person name="Okamura Y."/>
            <person name="Kirsch R."/>
            <person name="Pauchet Y."/>
        </authorList>
    </citation>
    <scope>NUCLEOTIDE SEQUENCE</scope>
    <source>
        <strain evidence="10">AMC_N1</strain>
    </source>
</reference>
<keyword evidence="2" id="KW-0479">Metal-binding</keyword>
<accession>A0AAV8Z2S9</accession>
<protein>
    <recommendedName>
        <fullName evidence="9">C2H2-type domain-containing protein</fullName>
    </recommendedName>
</protein>
<dbReference type="Proteomes" id="UP001162162">
    <property type="component" value="Unassembled WGS sequence"/>
</dbReference>
<keyword evidence="6" id="KW-0238">DNA-binding</keyword>
<keyword evidence="3" id="KW-0677">Repeat</keyword>
<evidence type="ECO:0000256" key="2">
    <source>
        <dbReference type="ARBA" id="ARBA00022723"/>
    </source>
</evidence>
<dbReference type="PANTHER" id="PTHR24404:SF114">
    <property type="entry name" value="KLUMPFUSS, ISOFORM B-RELATED"/>
    <property type="match status" value="1"/>
</dbReference>
<keyword evidence="4 8" id="KW-0863">Zinc-finger</keyword>
<dbReference type="InterPro" id="IPR050589">
    <property type="entry name" value="Ikaros_C2H2-ZF"/>
</dbReference>
<evidence type="ECO:0000313" key="10">
    <source>
        <dbReference type="EMBL" id="KAJ8958186.1"/>
    </source>
</evidence>
<evidence type="ECO:0000313" key="11">
    <source>
        <dbReference type="Proteomes" id="UP001162162"/>
    </source>
</evidence>
<keyword evidence="11" id="KW-1185">Reference proteome</keyword>
<evidence type="ECO:0000259" key="9">
    <source>
        <dbReference type="PROSITE" id="PS50157"/>
    </source>
</evidence>
<dbReference type="InterPro" id="IPR013087">
    <property type="entry name" value="Znf_C2H2_type"/>
</dbReference>
<gene>
    <name evidence="10" type="ORF">NQ318_006128</name>
</gene>
<organism evidence="10 11">
    <name type="scientific">Aromia moschata</name>
    <dbReference type="NCBI Taxonomy" id="1265417"/>
    <lineage>
        <taxon>Eukaryota</taxon>
        <taxon>Metazoa</taxon>
        <taxon>Ecdysozoa</taxon>
        <taxon>Arthropoda</taxon>
        <taxon>Hexapoda</taxon>
        <taxon>Insecta</taxon>
        <taxon>Pterygota</taxon>
        <taxon>Neoptera</taxon>
        <taxon>Endopterygota</taxon>
        <taxon>Coleoptera</taxon>
        <taxon>Polyphaga</taxon>
        <taxon>Cucujiformia</taxon>
        <taxon>Chrysomeloidea</taxon>
        <taxon>Cerambycidae</taxon>
        <taxon>Cerambycinae</taxon>
        <taxon>Callichromatini</taxon>
        <taxon>Aromia</taxon>
    </lineage>
</organism>
<feature type="domain" description="C2H2-type" evidence="9">
    <location>
        <begin position="111"/>
        <end position="138"/>
    </location>
</feature>
<dbReference type="SUPFAM" id="SSF57667">
    <property type="entry name" value="beta-beta-alpha zinc fingers"/>
    <property type="match status" value="1"/>
</dbReference>
<sequence length="197" mass="23443">MQNHFKFSCEHKKTFCCNFCTASYYYKHHLQRHKLFKETEGEGKFQMYMRKELLRKEEFDEAPEVEVFRGKSPLKFNHLPAHLALPMLLMRQNMLTLTKVKAEPDDCQPRVFCPDCGRAYKLKSSLRNHLKWECGKEPQFNCPYCSYKAKQKMHITRHIVRMHKVIDYSAVKREIDGFSSLKKETADDDRPQRNSSV</sequence>
<evidence type="ECO:0000256" key="6">
    <source>
        <dbReference type="ARBA" id="ARBA00023125"/>
    </source>
</evidence>
<keyword evidence="5" id="KW-0862">Zinc</keyword>
<dbReference type="GO" id="GO:0005634">
    <property type="term" value="C:nucleus"/>
    <property type="evidence" value="ECO:0007669"/>
    <property type="project" value="UniProtKB-SubCell"/>
</dbReference>
<dbReference type="AlphaFoldDB" id="A0AAV8Z2S9"/>
<evidence type="ECO:0000256" key="5">
    <source>
        <dbReference type="ARBA" id="ARBA00022833"/>
    </source>
</evidence>